<dbReference type="Pfam" id="PF00145">
    <property type="entry name" value="DNA_methylase"/>
    <property type="match status" value="1"/>
</dbReference>
<dbReference type="GO" id="GO:0003886">
    <property type="term" value="F:DNA (cytosine-5-)-methyltransferase activity"/>
    <property type="evidence" value="ECO:0007669"/>
    <property type="project" value="UniProtKB-EC"/>
</dbReference>
<name>A0A1M7T1Y0_9FIRM</name>
<keyword evidence="4 6" id="KW-0949">S-adenosyl-L-methionine</keyword>
<sequence length="601" mass="69312">MIRLATVFSGIGAIEHALDRMGLESEIVFACDNGDVNILDKEVGMNIDDIGVELSTLDSTIRDISFADEYDDLYKKQLEGMLKEAQKEYKKAIKALNAVDINEEASIVALLDKIISMDGVKKSRVKEYITFKNSFNAGSDIERKFRKLQIILEVSNDFKKDNSLDELGESSDFESVDNIDWKEISSSLKALYDYLEGVNGKKIIRKVQDISQRTSQLYEKINYMKVQRHLDDLGDDWKARKEYIDSLYKGLESRNKVKQSYMANYKISEDDFHWNVAFLDGKQYEGQVDLFVGGSPCQSFSLVGKQRGLDDTRGTLFYEYARLIDEIKPKVFIYENVRAVTSHDKGKTWKKMQEVFKELGYHFSWKVLNARDYGIPQNRERLFVVGFRDDLDLDHEFEFPEAMALERKMKDFLFDNAPGGYFLPKKGVEFVTKEKNLEKRFTQIDGDIQLCQKKNQQFNWHGDFVFQSEDDAVKNNIPELEKYFLSEKVVKYVLSSGTKNFYSKPKTDLDIARPLLTTMHKMHRAGVDNYVTTDGRLRKLTPRECLRLMGFSDEFKIVVADTSMYQQAGNSIVVDVLIHIMEEILSAYPQLEGKEELNVGA</sequence>
<reference evidence="8 9" key="1">
    <citation type="submission" date="2016-12" db="EMBL/GenBank/DDBJ databases">
        <authorList>
            <person name="Song W.-J."/>
            <person name="Kurnit D.M."/>
        </authorList>
    </citation>
    <scope>NUCLEOTIDE SEQUENCE [LARGE SCALE GENOMIC DNA]</scope>
    <source>
        <strain evidence="8 9">DSM 14810</strain>
    </source>
</reference>
<evidence type="ECO:0000256" key="4">
    <source>
        <dbReference type="ARBA" id="ARBA00022691"/>
    </source>
</evidence>
<dbReference type="PROSITE" id="PS00095">
    <property type="entry name" value="C5_MTASE_2"/>
    <property type="match status" value="1"/>
</dbReference>
<dbReference type="AlphaFoldDB" id="A0A1M7T1Y0"/>
<feature type="active site" evidence="6">
    <location>
        <position position="297"/>
    </location>
</feature>
<dbReference type="InterPro" id="IPR018117">
    <property type="entry name" value="C5_DNA_meth_AS"/>
</dbReference>
<comment type="similarity">
    <text evidence="6">Belongs to the class I-like SAM-binding methyltransferase superfamily. C5-methyltransferase family.</text>
</comment>
<protein>
    <recommendedName>
        <fullName evidence="1">DNA (cytosine-5-)-methyltransferase</fullName>
        <ecNumber evidence="1">2.1.1.37</ecNumber>
    </recommendedName>
</protein>
<dbReference type="PROSITE" id="PS00094">
    <property type="entry name" value="C5_MTASE_1"/>
    <property type="match status" value="1"/>
</dbReference>
<dbReference type="RefSeq" id="WP_072705410.1">
    <property type="nucleotide sequence ID" value="NZ_FRDH01000014.1"/>
</dbReference>
<dbReference type="NCBIfam" id="TIGR00675">
    <property type="entry name" value="dcm"/>
    <property type="match status" value="1"/>
</dbReference>
<feature type="coiled-coil region" evidence="7">
    <location>
        <begin position="75"/>
        <end position="102"/>
    </location>
</feature>
<evidence type="ECO:0000313" key="9">
    <source>
        <dbReference type="Proteomes" id="UP000184097"/>
    </source>
</evidence>
<evidence type="ECO:0000256" key="1">
    <source>
        <dbReference type="ARBA" id="ARBA00011975"/>
    </source>
</evidence>
<dbReference type="GO" id="GO:0009307">
    <property type="term" value="P:DNA restriction-modification system"/>
    <property type="evidence" value="ECO:0007669"/>
    <property type="project" value="UniProtKB-KW"/>
</dbReference>
<evidence type="ECO:0000313" key="8">
    <source>
        <dbReference type="EMBL" id="SHN64672.1"/>
    </source>
</evidence>
<dbReference type="EC" id="2.1.1.37" evidence="1"/>
<organism evidence="8 9">
    <name type="scientific">Butyrivibrio hungatei DSM 14810</name>
    <dbReference type="NCBI Taxonomy" id="1121132"/>
    <lineage>
        <taxon>Bacteria</taxon>
        <taxon>Bacillati</taxon>
        <taxon>Bacillota</taxon>
        <taxon>Clostridia</taxon>
        <taxon>Lachnospirales</taxon>
        <taxon>Lachnospiraceae</taxon>
        <taxon>Butyrivibrio</taxon>
    </lineage>
</organism>
<evidence type="ECO:0000256" key="7">
    <source>
        <dbReference type="SAM" id="Coils"/>
    </source>
</evidence>
<evidence type="ECO:0000256" key="5">
    <source>
        <dbReference type="ARBA" id="ARBA00022747"/>
    </source>
</evidence>
<dbReference type="Gene3D" id="3.40.50.150">
    <property type="entry name" value="Vaccinia Virus protein VP39"/>
    <property type="match status" value="1"/>
</dbReference>
<dbReference type="PANTHER" id="PTHR46098">
    <property type="entry name" value="TRNA (CYTOSINE(38)-C(5))-METHYLTRANSFERASE"/>
    <property type="match status" value="1"/>
</dbReference>
<evidence type="ECO:0000256" key="3">
    <source>
        <dbReference type="ARBA" id="ARBA00022679"/>
    </source>
</evidence>
<keyword evidence="3 6" id="KW-0808">Transferase</keyword>
<keyword evidence="2 6" id="KW-0489">Methyltransferase</keyword>
<evidence type="ECO:0000256" key="6">
    <source>
        <dbReference type="PROSITE-ProRule" id="PRU01016"/>
    </source>
</evidence>
<dbReference type="EMBL" id="FRDH01000014">
    <property type="protein sequence ID" value="SHN64672.1"/>
    <property type="molecule type" value="Genomic_DNA"/>
</dbReference>
<accession>A0A1M7T1Y0</accession>
<dbReference type="SUPFAM" id="SSF53335">
    <property type="entry name" value="S-adenosyl-L-methionine-dependent methyltransferases"/>
    <property type="match status" value="1"/>
</dbReference>
<dbReference type="InterPro" id="IPR050750">
    <property type="entry name" value="C5-MTase"/>
</dbReference>
<proteinExistence type="inferred from homology"/>
<keyword evidence="7" id="KW-0175">Coiled coil</keyword>
<dbReference type="PROSITE" id="PS51679">
    <property type="entry name" value="SAM_MT_C5"/>
    <property type="match status" value="1"/>
</dbReference>
<dbReference type="Gene3D" id="3.90.120.10">
    <property type="entry name" value="DNA Methylase, subunit A, domain 2"/>
    <property type="match status" value="1"/>
</dbReference>
<gene>
    <name evidence="8" type="ORF">SAMN02745247_02834</name>
</gene>
<keyword evidence="5" id="KW-0680">Restriction system</keyword>
<dbReference type="InterPro" id="IPR029063">
    <property type="entry name" value="SAM-dependent_MTases_sf"/>
</dbReference>
<dbReference type="GO" id="GO:0032259">
    <property type="term" value="P:methylation"/>
    <property type="evidence" value="ECO:0007669"/>
    <property type="project" value="UniProtKB-KW"/>
</dbReference>
<dbReference type="Proteomes" id="UP000184097">
    <property type="component" value="Unassembled WGS sequence"/>
</dbReference>
<evidence type="ECO:0000256" key="2">
    <source>
        <dbReference type="ARBA" id="ARBA00022603"/>
    </source>
</evidence>
<dbReference type="InterPro" id="IPR031303">
    <property type="entry name" value="C5_meth_CS"/>
</dbReference>
<dbReference type="InterPro" id="IPR001525">
    <property type="entry name" value="C5_MeTfrase"/>
</dbReference>
<dbReference type="PANTHER" id="PTHR46098:SF1">
    <property type="entry name" value="TRNA (CYTOSINE(38)-C(5))-METHYLTRANSFERASE"/>
    <property type="match status" value="1"/>
</dbReference>